<feature type="domain" description="CzcB-like barrel-sandwich hybrid" evidence="3">
    <location>
        <begin position="119"/>
        <end position="242"/>
    </location>
</feature>
<dbReference type="GO" id="GO:0015562">
    <property type="term" value="F:efflux transmembrane transporter activity"/>
    <property type="evidence" value="ECO:0007669"/>
    <property type="project" value="TreeGrafter"/>
</dbReference>
<dbReference type="Gene3D" id="2.40.30.170">
    <property type="match status" value="1"/>
</dbReference>
<dbReference type="EMBL" id="FPKU01000001">
    <property type="protein sequence ID" value="SFZ81190.1"/>
    <property type="molecule type" value="Genomic_DNA"/>
</dbReference>
<dbReference type="Pfam" id="PF25954">
    <property type="entry name" value="Beta-barrel_RND_2"/>
    <property type="match status" value="1"/>
</dbReference>
<evidence type="ECO:0000259" key="3">
    <source>
        <dbReference type="Pfam" id="PF25973"/>
    </source>
</evidence>
<evidence type="ECO:0000313" key="4">
    <source>
        <dbReference type="EMBL" id="SFZ81190.1"/>
    </source>
</evidence>
<evidence type="ECO:0000259" key="2">
    <source>
        <dbReference type="Pfam" id="PF25954"/>
    </source>
</evidence>
<dbReference type="AlphaFoldDB" id="A0A1K2HSX8"/>
<keyword evidence="5" id="KW-1185">Reference proteome</keyword>
<comment type="similarity">
    <text evidence="1">Belongs to the membrane fusion protein (MFP) (TC 8.A.1) family.</text>
</comment>
<dbReference type="GO" id="GO:1990281">
    <property type="term" value="C:efflux pump complex"/>
    <property type="evidence" value="ECO:0007669"/>
    <property type="project" value="TreeGrafter"/>
</dbReference>
<dbReference type="Proteomes" id="UP000183447">
    <property type="component" value="Unassembled WGS sequence"/>
</dbReference>
<dbReference type="RefSeq" id="WP_177282352.1">
    <property type="nucleotide sequence ID" value="NZ_FPKU01000001.1"/>
</dbReference>
<dbReference type="InterPro" id="IPR006143">
    <property type="entry name" value="RND_pump_MFP"/>
</dbReference>
<dbReference type="Gene3D" id="2.40.420.20">
    <property type="match status" value="1"/>
</dbReference>
<dbReference type="InterPro" id="IPR058792">
    <property type="entry name" value="Beta-barrel_RND_2"/>
</dbReference>
<evidence type="ECO:0000313" key="5">
    <source>
        <dbReference type="Proteomes" id="UP000183447"/>
    </source>
</evidence>
<accession>A0A1K2HSX8</accession>
<dbReference type="Gene3D" id="2.40.50.100">
    <property type="match status" value="1"/>
</dbReference>
<protein>
    <submittedName>
        <fullName evidence="4">Membrane fusion protein, multidrug efflux system</fullName>
    </submittedName>
</protein>
<dbReference type="Gene3D" id="1.10.287.470">
    <property type="entry name" value="Helix hairpin bin"/>
    <property type="match status" value="1"/>
</dbReference>
<dbReference type="SUPFAM" id="SSF111369">
    <property type="entry name" value="HlyD-like secretion proteins"/>
    <property type="match status" value="1"/>
</dbReference>
<gene>
    <name evidence="4" type="ORF">SAMN02983003_0365</name>
</gene>
<feature type="domain" description="CusB-like beta-barrel" evidence="2">
    <location>
        <begin position="255"/>
        <end position="319"/>
    </location>
</feature>
<dbReference type="PANTHER" id="PTHR30469">
    <property type="entry name" value="MULTIDRUG RESISTANCE PROTEIN MDTA"/>
    <property type="match status" value="1"/>
</dbReference>
<dbReference type="NCBIfam" id="TIGR01730">
    <property type="entry name" value="RND_mfp"/>
    <property type="match status" value="1"/>
</dbReference>
<dbReference type="PANTHER" id="PTHR30469:SF29">
    <property type="entry name" value="BLR2860 PROTEIN"/>
    <property type="match status" value="1"/>
</dbReference>
<sequence>MRALYSYGLAGLIVLGLALWLGTGALVIGGNGPGNGTRPVVALFEENGGPVTDALNASGLAAEHHDESGIDPHLTIAERIAQAGGGETTARSVRVETFTVQPMAIEVPLRGRTKAKASVNVMPETQGIVQAVHVQKGQRVAAGDLICTLDQGTRAAAVAQAEATVAQAQSALDSNAELRNKGLAPANSGFPLEANLKAAQAGLENARAELARTEVRTKVAGVVQDPLATIGQFMAGQTPCATVVELDPMLFIGSVPEVRMGLARLGLEAKVTTVTGQTAEGQVTFLASVADSATRSFPVEIELPNADGRILDGLTAQAIVNLGTAPAHLLPQSTLTLDDQGVLGVRAVDADKRVAFYPVTIMRDTREGIWVTGLPPRVDVITVGQDFVSAGQLVNPTNVSEGAAAPAAEGQPT</sequence>
<organism evidence="4 5">
    <name type="scientific">Devosia enhydra</name>
    <dbReference type="NCBI Taxonomy" id="665118"/>
    <lineage>
        <taxon>Bacteria</taxon>
        <taxon>Pseudomonadati</taxon>
        <taxon>Pseudomonadota</taxon>
        <taxon>Alphaproteobacteria</taxon>
        <taxon>Hyphomicrobiales</taxon>
        <taxon>Devosiaceae</taxon>
        <taxon>Devosia</taxon>
    </lineage>
</organism>
<evidence type="ECO:0000256" key="1">
    <source>
        <dbReference type="ARBA" id="ARBA00009477"/>
    </source>
</evidence>
<reference evidence="4 5" key="1">
    <citation type="submission" date="2016-11" db="EMBL/GenBank/DDBJ databases">
        <authorList>
            <person name="Jaros S."/>
            <person name="Januszkiewicz K."/>
            <person name="Wedrychowicz H."/>
        </authorList>
    </citation>
    <scope>NUCLEOTIDE SEQUENCE [LARGE SCALE GENOMIC DNA]</scope>
    <source>
        <strain evidence="4 5">ATCC 23634</strain>
    </source>
</reference>
<dbReference type="Pfam" id="PF25973">
    <property type="entry name" value="BSH_CzcB"/>
    <property type="match status" value="1"/>
</dbReference>
<dbReference type="STRING" id="665118.SAMN02983003_0365"/>
<proteinExistence type="inferred from homology"/>
<name>A0A1K2HSX8_9HYPH</name>
<dbReference type="InterPro" id="IPR058647">
    <property type="entry name" value="BSH_CzcB-like"/>
</dbReference>